<dbReference type="InterPro" id="IPR029068">
    <property type="entry name" value="Glyas_Bleomycin-R_OHBP_Dase"/>
</dbReference>
<dbReference type="PROSITE" id="PS51819">
    <property type="entry name" value="VOC"/>
    <property type="match status" value="1"/>
</dbReference>
<dbReference type="PANTHER" id="PTHR33993:SF2">
    <property type="entry name" value="VOC DOMAIN-CONTAINING PROTEIN"/>
    <property type="match status" value="1"/>
</dbReference>
<evidence type="ECO:0000259" key="1">
    <source>
        <dbReference type="PROSITE" id="PS51819"/>
    </source>
</evidence>
<gene>
    <name evidence="2" type="ORF">GCM10022395_17680</name>
</gene>
<evidence type="ECO:0000313" key="3">
    <source>
        <dbReference type="Proteomes" id="UP001500954"/>
    </source>
</evidence>
<dbReference type="EMBL" id="BAABCY010000040">
    <property type="protein sequence ID" value="GAA3568040.1"/>
    <property type="molecule type" value="Genomic_DNA"/>
</dbReference>
<protein>
    <submittedName>
        <fullName evidence="2">VOC family protein</fullName>
    </submittedName>
</protein>
<comment type="caution">
    <text evidence="2">The sequence shown here is derived from an EMBL/GenBank/DDBJ whole genome shotgun (WGS) entry which is preliminary data.</text>
</comment>
<organism evidence="2 3">
    <name type="scientific">Snuella lapsa</name>
    <dbReference type="NCBI Taxonomy" id="870481"/>
    <lineage>
        <taxon>Bacteria</taxon>
        <taxon>Pseudomonadati</taxon>
        <taxon>Bacteroidota</taxon>
        <taxon>Flavobacteriia</taxon>
        <taxon>Flavobacteriales</taxon>
        <taxon>Flavobacteriaceae</taxon>
        <taxon>Snuella</taxon>
    </lineage>
</organism>
<dbReference type="PANTHER" id="PTHR33993">
    <property type="entry name" value="GLYOXALASE-RELATED"/>
    <property type="match status" value="1"/>
</dbReference>
<dbReference type="CDD" id="cd07247">
    <property type="entry name" value="SgaA_N_like"/>
    <property type="match status" value="1"/>
</dbReference>
<dbReference type="InterPro" id="IPR037523">
    <property type="entry name" value="VOC_core"/>
</dbReference>
<name>A0ABP6XKV0_9FLAO</name>
<dbReference type="Proteomes" id="UP001500954">
    <property type="component" value="Unassembled WGS sequence"/>
</dbReference>
<feature type="domain" description="VOC" evidence="1">
    <location>
        <begin position="16"/>
        <end position="134"/>
    </location>
</feature>
<accession>A0ABP6XKV0</accession>
<dbReference type="Gene3D" id="3.10.180.10">
    <property type="entry name" value="2,3-Dihydroxybiphenyl 1,2-Dioxygenase, domain 1"/>
    <property type="match status" value="1"/>
</dbReference>
<proteinExistence type="predicted"/>
<dbReference type="SUPFAM" id="SSF54593">
    <property type="entry name" value="Glyoxalase/Bleomycin resistance protein/Dihydroxybiphenyl dioxygenase"/>
    <property type="match status" value="1"/>
</dbReference>
<dbReference type="InterPro" id="IPR052164">
    <property type="entry name" value="Anthracycline_SecMetBiosynth"/>
</dbReference>
<evidence type="ECO:0000313" key="2">
    <source>
        <dbReference type="EMBL" id="GAA3568040.1"/>
    </source>
</evidence>
<sequence length="135" mass="15388">MVIFKEHKSYVMEHNMVGWFEIPVNNMERAKAFYEAVFQVEISIHDFGGMLMGWFPDRGEVPGAQGTLIKQDTYVPSREGTLVYFISANVQNELDRVKVAGGEIYQQKTQISPEHGYMGVFIDSEGNRVALHSRN</sequence>
<keyword evidence="3" id="KW-1185">Reference proteome</keyword>
<reference evidence="3" key="1">
    <citation type="journal article" date="2019" name="Int. J. Syst. Evol. Microbiol.">
        <title>The Global Catalogue of Microorganisms (GCM) 10K type strain sequencing project: providing services to taxonomists for standard genome sequencing and annotation.</title>
        <authorList>
            <consortium name="The Broad Institute Genomics Platform"/>
            <consortium name="The Broad Institute Genome Sequencing Center for Infectious Disease"/>
            <person name="Wu L."/>
            <person name="Ma J."/>
        </authorList>
    </citation>
    <scope>NUCLEOTIDE SEQUENCE [LARGE SCALE GENOMIC DNA]</scope>
    <source>
        <strain evidence="3">JCM 17111</strain>
    </source>
</reference>